<dbReference type="InterPro" id="IPR029069">
    <property type="entry name" value="HotDog_dom_sf"/>
</dbReference>
<reference evidence="2 3" key="1">
    <citation type="submission" date="2018-06" db="EMBL/GenBank/DDBJ databases">
        <title>Genomic Encyclopedia of Type Strains, Phase IV (KMG-IV): sequencing the most valuable type-strain genomes for metagenomic binning, comparative biology and taxonomic classification.</title>
        <authorList>
            <person name="Goeker M."/>
        </authorList>
    </citation>
    <scope>NUCLEOTIDE SEQUENCE [LARGE SCALE GENOMIC DNA]</scope>
    <source>
        <strain evidence="2 3">DSM 24875</strain>
    </source>
</reference>
<keyword evidence="3" id="KW-1185">Reference proteome</keyword>
<dbReference type="Pfam" id="PF13452">
    <property type="entry name" value="FAS1_DH_region"/>
    <property type="match status" value="1"/>
</dbReference>
<proteinExistence type="predicted"/>
<name>A0A366ELY2_9HYPH</name>
<evidence type="ECO:0000313" key="3">
    <source>
        <dbReference type="Proteomes" id="UP000253529"/>
    </source>
</evidence>
<dbReference type="Gene3D" id="3.10.129.10">
    <property type="entry name" value="Hotdog Thioesterase"/>
    <property type="match status" value="1"/>
</dbReference>
<dbReference type="RefSeq" id="WP_113893526.1">
    <property type="nucleotide sequence ID" value="NZ_QNRK01000052.1"/>
</dbReference>
<dbReference type="PANTHER" id="PTHR43437:SF3">
    <property type="entry name" value="HYDROXYACYL-THIOESTER DEHYDRATASE TYPE 2, MITOCHONDRIAL"/>
    <property type="match status" value="1"/>
</dbReference>
<accession>A0A366ELY2</accession>
<dbReference type="InterPro" id="IPR016709">
    <property type="entry name" value="HadA-like"/>
</dbReference>
<comment type="caution">
    <text evidence="2">The sequence shown here is derived from an EMBL/GenBank/DDBJ whole genome shotgun (WGS) entry which is preliminary data.</text>
</comment>
<gene>
    <name evidence="2" type="ORF">DFR50_15245</name>
</gene>
<organism evidence="2 3">
    <name type="scientific">Roseiarcus fermentans</name>
    <dbReference type="NCBI Taxonomy" id="1473586"/>
    <lineage>
        <taxon>Bacteria</taxon>
        <taxon>Pseudomonadati</taxon>
        <taxon>Pseudomonadota</taxon>
        <taxon>Alphaproteobacteria</taxon>
        <taxon>Hyphomicrobiales</taxon>
        <taxon>Roseiarcaceae</taxon>
        <taxon>Roseiarcus</taxon>
    </lineage>
</organism>
<dbReference type="EMBL" id="QNRK01000052">
    <property type="protein sequence ID" value="RBP02455.1"/>
    <property type="molecule type" value="Genomic_DNA"/>
</dbReference>
<evidence type="ECO:0000259" key="1">
    <source>
        <dbReference type="Pfam" id="PF13452"/>
    </source>
</evidence>
<dbReference type="OrthoDB" id="5522043at2"/>
<dbReference type="PANTHER" id="PTHR43437">
    <property type="entry name" value="HYDROXYACYL-THIOESTER DEHYDRATASE TYPE 2, MITOCHONDRIAL-RELATED"/>
    <property type="match status" value="1"/>
</dbReference>
<evidence type="ECO:0000313" key="2">
    <source>
        <dbReference type="EMBL" id="RBP02455.1"/>
    </source>
</evidence>
<dbReference type="InterPro" id="IPR039569">
    <property type="entry name" value="FAS1-like_DH_region"/>
</dbReference>
<dbReference type="CDD" id="cd03441">
    <property type="entry name" value="R_hydratase_like"/>
    <property type="match status" value="1"/>
</dbReference>
<dbReference type="InterPro" id="IPR050965">
    <property type="entry name" value="UPF0336/Enoyl-CoA_hydratase"/>
</dbReference>
<dbReference type="Proteomes" id="UP000253529">
    <property type="component" value="Unassembled WGS sequence"/>
</dbReference>
<dbReference type="AlphaFoldDB" id="A0A366ELY2"/>
<dbReference type="GO" id="GO:0006633">
    <property type="term" value="P:fatty acid biosynthetic process"/>
    <property type="evidence" value="ECO:0007669"/>
    <property type="project" value="TreeGrafter"/>
</dbReference>
<sequence length="152" mass="16583">MVDASTIGMTFEPTRACVEPGRLRFFLDTIGETNPIYRDAVAAKAAGFAARPIPPTYLFCLEMIDNDGRFAILEALNIDIARILHGEQTFIYRAPAYVGDELTFHSSVTDVRQKKGGALTLVDVATHVTNQRGEPVADCVRVVVVRNQGGLS</sequence>
<dbReference type="SUPFAM" id="SSF54637">
    <property type="entry name" value="Thioesterase/thiol ester dehydrase-isomerase"/>
    <property type="match status" value="1"/>
</dbReference>
<protein>
    <submittedName>
        <fullName evidence="2">Acyl dehydratase</fullName>
    </submittedName>
</protein>
<dbReference type="PIRSF" id="PIRSF018072">
    <property type="entry name" value="UCP018072"/>
    <property type="match status" value="1"/>
</dbReference>
<feature type="domain" description="FAS1-like dehydratase" evidence="1">
    <location>
        <begin position="5"/>
        <end position="138"/>
    </location>
</feature>
<dbReference type="GO" id="GO:0019171">
    <property type="term" value="F:(3R)-hydroxyacyl-[acyl-carrier-protein] dehydratase activity"/>
    <property type="evidence" value="ECO:0007669"/>
    <property type="project" value="TreeGrafter"/>
</dbReference>